<comment type="caution">
    <text evidence="2">The sequence shown here is derived from an EMBL/GenBank/DDBJ whole genome shotgun (WGS) entry which is preliminary data.</text>
</comment>
<reference evidence="3" key="1">
    <citation type="journal article" date="2019" name="Int. J. Syst. Evol. Microbiol.">
        <title>The Global Catalogue of Microorganisms (GCM) 10K type strain sequencing project: providing services to taxonomists for standard genome sequencing and annotation.</title>
        <authorList>
            <consortium name="The Broad Institute Genomics Platform"/>
            <consortium name="The Broad Institute Genome Sequencing Center for Infectious Disease"/>
            <person name="Wu L."/>
            <person name="Ma J."/>
        </authorList>
    </citation>
    <scope>NUCLEOTIDE SEQUENCE [LARGE SCALE GENOMIC DNA]</scope>
    <source>
        <strain evidence="3">CGMCC 1.12295</strain>
    </source>
</reference>
<protein>
    <recommendedName>
        <fullName evidence="1">N,N-dimethylformamidase alpha subunit domain-containing protein</fullName>
    </recommendedName>
</protein>
<evidence type="ECO:0000313" key="2">
    <source>
        <dbReference type="EMBL" id="MFD1708849.1"/>
    </source>
</evidence>
<evidence type="ECO:0000313" key="3">
    <source>
        <dbReference type="Proteomes" id="UP001597301"/>
    </source>
</evidence>
<organism evidence="2 3">
    <name type="scientific">Siminovitchia sediminis</name>
    <dbReference type="NCBI Taxonomy" id="1274353"/>
    <lineage>
        <taxon>Bacteria</taxon>
        <taxon>Bacillati</taxon>
        <taxon>Bacillota</taxon>
        <taxon>Bacilli</taxon>
        <taxon>Bacillales</taxon>
        <taxon>Bacillaceae</taxon>
        <taxon>Siminovitchia</taxon>
    </lineage>
</organism>
<feature type="domain" description="N,N-dimethylformamidase alpha subunit" evidence="1">
    <location>
        <begin position="19"/>
        <end position="122"/>
    </location>
</feature>
<proteinExistence type="predicted"/>
<keyword evidence="3" id="KW-1185">Reference proteome</keyword>
<evidence type="ECO:0000259" key="1">
    <source>
        <dbReference type="Pfam" id="PF26354"/>
    </source>
</evidence>
<dbReference type="InterPro" id="IPR058713">
    <property type="entry name" value="DMF_alpha_dom"/>
</dbReference>
<dbReference type="EMBL" id="JBHUEO010000121">
    <property type="protein sequence ID" value="MFD1708849.1"/>
    <property type="molecule type" value="Genomic_DNA"/>
</dbReference>
<dbReference type="Pfam" id="PF26354">
    <property type="entry name" value="DMF_alpha"/>
    <property type="match status" value="1"/>
</dbReference>
<dbReference type="Proteomes" id="UP001597301">
    <property type="component" value="Unassembled WGS sequence"/>
</dbReference>
<dbReference type="RefSeq" id="WP_380776680.1">
    <property type="nucleotide sequence ID" value="NZ_JBHUEO010000121.1"/>
</dbReference>
<accession>A0ABW4KNT1</accession>
<gene>
    <name evidence="2" type="ORF">ACFSCZ_19440</name>
</gene>
<name>A0ABW4KNT1_9BACI</name>
<sequence>MPINDPKTFRDKTEDWAPFFAKRRQAELSKLLTEEVIEEHRLNPRGSADAPHSNELHEILNYMRMSPIEGRSFVYVMEPYKKYAIGEMTSRGELAKISDHPIYSTEEEAVHAVFLLRLKQLGIISNEKVEV</sequence>